<dbReference type="InterPro" id="IPR002919">
    <property type="entry name" value="TIL_dom"/>
</dbReference>
<dbReference type="HOGENOM" id="CLU_167788_0_0_1"/>
<gene>
    <name evidence="3" type="primary">Dyak\GE20336</name>
    <name evidence="3" type="synonym">dyak_GLEANR_4178</name>
    <name evidence="3" type="synonym">GE20336</name>
    <name evidence="3" type="ORF">Dyak_GE20336</name>
</gene>
<feature type="chain" id="PRO_5002817982" description="TIL domain-containing protein" evidence="1">
    <location>
        <begin position="25"/>
        <end position="118"/>
    </location>
</feature>
<keyword evidence="4" id="KW-1185">Reference proteome</keyword>
<protein>
    <recommendedName>
        <fullName evidence="2">TIL domain-containing protein</fullName>
    </recommendedName>
</protein>
<dbReference type="GO" id="GO:0005615">
    <property type="term" value="C:extracellular space"/>
    <property type="evidence" value="ECO:0007669"/>
    <property type="project" value="EnsemblMetazoa"/>
</dbReference>
<dbReference type="AlphaFoldDB" id="B4PDB9"/>
<dbReference type="FunFam" id="2.10.25.10:FF:001007">
    <property type="entry name" value="GD14540"/>
    <property type="match status" value="1"/>
</dbReference>
<reference evidence="3 4" key="1">
    <citation type="journal article" date="2007" name="Nature">
        <title>Evolution of genes and genomes on the Drosophila phylogeny.</title>
        <authorList>
            <consortium name="Drosophila 12 Genomes Consortium"/>
            <person name="Clark A.G."/>
            <person name="Eisen M.B."/>
            <person name="Smith D.R."/>
            <person name="Bergman C.M."/>
            <person name="Oliver B."/>
            <person name="Markow T.A."/>
            <person name="Kaufman T.C."/>
            <person name="Kellis M."/>
            <person name="Gelbart W."/>
            <person name="Iyer V.N."/>
            <person name="Pollard D.A."/>
            <person name="Sackton T.B."/>
            <person name="Larracuente A.M."/>
            <person name="Singh N.D."/>
            <person name="Abad J.P."/>
            <person name="Abt D.N."/>
            <person name="Adryan B."/>
            <person name="Aguade M."/>
            <person name="Akashi H."/>
            <person name="Anderson W.W."/>
            <person name="Aquadro C.F."/>
            <person name="Ardell D.H."/>
            <person name="Arguello R."/>
            <person name="Artieri C.G."/>
            <person name="Barbash D.A."/>
            <person name="Barker D."/>
            <person name="Barsanti P."/>
            <person name="Batterham P."/>
            <person name="Batzoglou S."/>
            <person name="Begun D."/>
            <person name="Bhutkar A."/>
            <person name="Blanco E."/>
            <person name="Bosak S.A."/>
            <person name="Bradley R.K."/>
            <person name="Brand A.D."/>
            <person name="Brent M.R."/>
            <person name="Brooks A.N."/>
            <person name="Brown R.H."/>
            <person name="Butlin R.K."/>
            <person name="Caggese C."/>
            <person name="Calvi B.R."/>
            <person name="Bernardo de Carvalho A."/>
            <person name="Caspi A."/>
            <person name="Castrezana S."/>
            <person name="Celniker S.E."/>
            <person name="Chang J.L."/>
            <person name="Chapple C."/>
            <person name="Chatterji S."/>
            <person name="Chinwalla A."/>
            <person name="Civetta A."/>
            <person name="Clifton S.W."/>
            <person name="Comeron J.M."/>
            <person name="Costello J.C."/>
            <person name="Coyne J.A."/>
            <person name="Daub J."/>
            <person name="David R.G."/>
            <person name="Delcher A.L."/>
            <person name="Delehaunty K."/>
            <person name="Do C.B."/>
            <person name="Ebling H."/>
            <person name="Edwards K."/>
            <person name="Eickbush T."/>
            <person name="Evans J.D."/>
            <person name="Filipski A."/>
            <person name="Findeiss S."/>
            <person name="Freyhult E."/>
            <person name="Fulton L."/>
            <person name="Fulton R."/>
            <person name="Garcia A.C."/>
            <person name="Gardiner A."/>
            <person name="Garfield D.A."/>
            <person name="Garvin B.E."/>
            <person name="Gibson G."/>
            <person name="Gilbert D."/>
            <person name="Gnerre S."/>
            <person name="Godfrey J."/>
            <person name="Good R."/>
            <person name="Gotea V."/>
            <person name="Gravely B."/>
            <person name="Greenberg A.J."/>
            <person name="Griffiths-Jones S."/>
            <person name="Gross S."/>
            <person name="Guigo R."/>
            <person name="Gustafson E.A."/>
            <person name="Haerty W."/>
            <person name="Hahn M.W."/>
            <person name="Halligan D.L."/>
            <person name="Halpern A.L."/>
            <person name="Halter G.M."/>
            <person name="Han M.V."/>
            <person name="Heger A."/>
            <person name="Hillier L."/>
            <person name="Hinrichs A.S."/>
            <person name="Holmes I."/>
            <person name="Hoskins R.A."/>
            <person name="Hubisz M.J."/>
            <person name="Hultmark D."/>
            <person name="Huntley M.A."/>
            <person name="Jaffe D.B."/>
            <person name="Jagadeeshan S."/>
            <person name="Jeck W.R."/>
            <person name="Johnson J."/>
            <person name="Jones C.D."/>
            <person name="Jordan W.C."/>
            <person name="Karpen G.H."/>
            <person name="Kataoka E."/>
            <person name="Keightley P.D."/>
            <person name="Kheradpour P."/>
            <person name="Kirkness E.F."/>
            <person name="Koerich L.B."/>
            <person name="Kristiansen K."/>
            <person name="Kudrna D."/>
            <person name="Kulathinal R.J."/>
            <person name="Kumar S."/>
            <person name="Kwok R."/>
            <person name="Lander E."/>
            <person name="Langley C.H."/>
            <person name="Lapoint R."/>
            <person name="Lazzaro B.P."/>
            <person name="Lee S.J."/>
            <person name="Levesque L."/>
            <person name="Li R."/>
            <person name="Lin C.F."/>
            <person name="Lin M.F."/>
            <person name="Lindblad-Toh K."/>
            <person name="Llopart A."/>
            <person name="Long M."/>
            <person name="Low L."/>
            <person name="Lozovsky E."/>
            <person name="Lu J."/>
            <person name="Luo M."/>
            <person name="Machado C.A."/>
            <person name="Makalowski W."/>
            <person name="Marzo M."/>
            <person name="Matsuda M."/>
            <person name="Matzkin L."/>
            <person name="McAllister B."/>
            <person name="McBride C.S."/>
            <person name="McKernan B."/>
            <person name="McKernan K."/>
            <person name="Mendez-Lago M."/>
            <person name="Minx P."/>
            <person name="Mollenhauer M.U."/>
            <person name="Montooth K."/>
            <person name="Mount S.M."/>
            <person name="Mu X."/>
            <person name="Myers E."/>
            <person name="Negre B."/>
            <person name="Newfeld S."/>
            <person name="Nielsen R."/>
            <person name="Noor M.A."/>
            <person name="O'Grady P."/>
            <person name="Pachter L."/>
            <person name="Papaceit M."/>
            <person name="Parisi M.J."/>
            <person name="Parisi M."/>
            <person name="Parts L."/>
            <person name="Pedersen J.S."/>
            <person name="Pesole G."/>
            <person name="Phillippy A.M."/>
            <person name="Ponting C.P."/>
            <person name="Pop M."/>
            <person name="Porcelli D."/>
            <person name="Powell J.R."/>
            <person name="Prohaska S."/>
            <person name="Pruitt K."/>
            <person name="Puig M."/>
            <person name="Quesneville H."/>
            <person name="Ram K.R."/>
            <person name="Rand D."/>
            <person name="Rasmussen M.D."/>
            <person name="Reed L.K."/>
            <person name="Reenan R."/>
            <person name="Reily A."/>
            <person name="Remington K.A."/>
            <person name="Rieger T.T."/>
            <person name="Ritchie M.G."/>
            <person name="Robin C."/>
            <person name="Rogers Y.H."/>
            <person name="Rohde C."/>
            <person name="Rozas J."/>
            <person name="Rubenfield M.J."/>
            <person name="Ruiz A."/>
            <person name="Russo S."/>
            <person name="Salzberg S.L."/>
            <person name="Sanchez-Gracia A."/>
            <person name="Saranga D.J."/>
            <person name="Sato H."/>
            <person name="Schaeffer S.W."/>
            <person name="Schatz M.C."/>
            <person name="Schlenke T."/>
            <person name="Schwartz R."/>
            <person name="Segarra C."/>
            <person name="Singh R.S."/>
            <person name="Sirot L."/>
            <person name="Sirota M."/>
            <person name="Sisneros N.B."/>
            <person name="Smith C.D."/>
            <person name="Smith T.F."/>
            <person name="Spieth J."/>
            <person name="Stage D.E."/>
            <person name="Stark A."/>
            <person name="Stephan W."/>
            <person name="Strausberg R.L."/>
            <person name="Strempel S."/>
            <person name="Sturgill D."/>
            <person name="Sutton G."/>
            <person name="Sutton G.G."/>
            <person name="Tao W."/>
            <person name="Teichmann S."/>
            <person name="Tobari Y.N."/>
            <person name="Tomimura Y."/>
            <person name="Tsolas J.M."/>
            <person name="Valente V.L."/>
            <person name="Venter E."/>
            <person name="Venter J.C."/>
            <person name="Vicario S."/>
            <person name="Vieira F.G."/>
            <person name="Vilella A.J."/>
            <person name="Villasante A."/>
            <person name="Walenz B."/>
            <person name="Wang J."/>
            <person name="Wasserman M."/>
            <person name="Watts T."/>
            <person name="Wilson D."/>
            <person name="Wilson R.K."/>
            <person name="Wing R.A."/>
            <person name="Wolfner M.F."/>
            <person name="Wong A."/>
            <person name="Wong G.K."/>
            <person name="Wu C.I."/>
            <person name="Wu G."/>
            <person name="Yamamoto D."/>
            <person name="Yang H.P."/>
            <person name="Yang S.P."/>
            <person name="Yorke J.A."/>
            <person name="Yoshida K."/>
            <person name="Zdobnov E."/>
            <person name="Zhang P."/>
            <person name="Zhang Y."/>
            <person name="Zimin A.V."/>
            <person name="Baldwin J."/>
            <person name="Abdouelleil A."/>
            <person name="Abdulkadir J."/>
            <person name="Abebe A."/>
            <person name="Abera B."/>
            <person name="Abreu J."/>
            <person name="Acer S.C."/>
            <person name="Aftuck L."/>
            <person name="Alexander A."/>
            <person name="An P."/>
            <person name="Anderson E."/>
            <person name="Anderson S."/>
            <person name="Arachi H."/>
            <person name="Azer M."/>
            <person name="Bachantsang P."/>
            <person name="Barry A."/>
            <person name="Bayul T."/>
            <person name="Berlin A."/>
            <person name="Bessette D."/>
            <person name="Bloom T."/>
            <person name="Blye J."/>
            <person name="Boguslavskiy L."/>
            <person name="Bonnet C."/>
            <person name="Boukhgalter B."/>
            <person name="Bourzgui I."/>
            <person name="Brown A."/>
            <person name="Cahill P."/>
            <person name="Channer S."/>
            <person name="Cheshatsang Y."/>
            <person name="Chuda L."/>
            <person name="Citroen M."/>
            <person name="Collymore A."/>
            <person name="Cooke P."/>
            <person name="Costello M."/>
            <person name="D'Aco K."/>
            <person name="Daza R."/>
            <person name="De Haan G."/>
            <person name="DeGray S."/>
            <person name="DeMaso C."/>
            <person name="Dhargay N."/>
            <person name="Dooley K."/>
            <person name="Dooley E."/>
            <person name="Doricent M."/>
            <person name="Dorje P."/>
            <person name="Dorjee K."/>
            <person name="Dupes A."/>
            <person name="Elong R."/>
            <person name="Falk J."/>
            <person name="Farina A."/>
            <person name="Faro S."/>
            <person name="Ferguson D."/>
            <person name="Fisher S."/>
            <person name="Foley C.D."/>
            <person name="Franke A."/>
            <person name="Friedrich D."/>
            <person name="Gadbois L."/>
            <person name="Gearin G."/>
            <person name="Gearin C.R."/>
            <person name="Giannoukos G."/>
            <person name="Goode T."/>
            <person name="Graham J."/>
            <person name="Grandbois E."/>
            <person name="Grewal S."/>
            <person name="Gyaltsen K."/>
            <person name="Hafez N."/>
            <person name="Hagos B."/>
            <person name="Hall J."/>
            <person name="Henson C."/>
            <person name="Hollinger A."/>
            <person name="Honan T."/>
            <person name="Huard M.D."/>
            <person name="Hughes L."/>
            <person name="Hurhula B."/>
            <person name="Husby M.E."/>
            <person name="Kamat A."/>
            <person name="Kanga B."/>
            <person name="Kashin S."/>
            <person name="Khazanovich D."/>
            <person name="Kisner P."/>
            <person name="Lance K."/>
            <person name="Lara M."/>
            <person name="Lee W."/>
            <person name="Lennon N."/>
            <person name="Letendre F."/>
            <person name="LeVine R."/>
            <person name="Lipovsky A."/>
            <person name="Liu X."/>
            <person name="Liu J."/>
            <person name="Liu S."/>
            <person name="Lokyitsang T."/>
            <person name="Lokyitsang Y."/>
            <person name="Lubonja R."/>
            <person name="Lui A."/>
            <person name="MacDonald P."/>
            <person name="Magnisalis V."/>
            <person name="Maru K."/>
            <person name="Matthews C."/>
            <person name="McCusker W."/>
            <person name="McDonough S."/>
            <person name="Mehta T."/>
            <person name="Meldrim J."/>
            <person name="Meneus L."/>
            <person name="Mihai O."/>
            <person name="Mihalev A."/>
            <person name="Mihova T."/>
            <person name="Mittelman R."/>
            <person name="Mlenga V."/>
            <person name="Montmayeur A."/>
            <person name="Mulrain L."/>
            <person name="Navidi A."/>
            <person name="Naylor J."/>
            <person name="Negash T."/>
            <person name="Nguyen T."/>
            <person name="Nguyen N."/>
            <person name="Nicol R."/>
            <person name="Norbu C."/>
            <person name="Norbu N."/>
            <person name="Novod N."/>
            <person name="O'Neill B."/>
            <person name="Osman S."/>
            <person name="Markiewicz E."/>
            <person name="Oyono O.L."/>
            <person name="Patti C."/>
            <person name="Phunkhang P."/>
            <person name="Pierre F."/>
            <person name="Priest M."/>
            <person name="Raghuraman S."/>
            <person name="Rege F."/>
            <person name="Reyes R."/>
            <person name="Rise C."/>
            <person name="Rogov P."/>
            <person name="Ross K."/>
            <person name="Ryan E."/>
            <person name="Settipalli S."/>
            <person name="Shea T."/>
            <person name="Sherpa N."/>
            <person name="Shi L."/>
            <person name="Shih D."/>
            <person name="Sparrow T."/>
            <person name="Spaulding J."/>
            <person name="Stalker J."/>
            <person name="Stange-Thomann N."/>
            <person name="Stavropoulos S."/>
            <person name="Stone C."/>
            <person name="Strader C."/>
            <person name="Tesfaye S."/>
            <person name="Thomson T."/>
            <person name="Thoulutsang Y."/>
            <person name="Thoulutsang D."/>
            <person name="Topham K."/>
            <person name="Topping I."/>
            <person name="Tsamla T."/>
            <person name="Vassiliev H."/>
            <person name="Vo A."/>
            <person name="Wangchuk T."/>
            <person name="Wangdi T."/>
            <person name="Weiand M."/>
            <person name="Wilkinson J."/>
            <person name="Wilson A."/>
            <person name="Yadav S."/>
            <person name="Young G."/>
            <person name="Yu Q."/>
            <person name="Zembek L."/>
            <person name="Zhong D."/>
            <person name="Zimmer A."/>
            <person name="Zwirko Z."/>
            <person name="Jaffe D.B."/>
            <person name="Alvarez P."/>
            <person name="Brockman W."/>
            <person name="Butler J."/>
            <person name="Chin C."/>
            <person name="Gnerre S."/>
            <person name="Grabherr M."/>
            <person name="Kleber M."/>
            <person name="Mauceli E."/>
            <person name="MacCallum I."/>
        </authorList>
    </citation>
    <scope>NUCLEOTIDE SEQUENCE [LARGE SCALE GENOMIC DNA]</scope>
    <source>
        <strain evidence="4">Tai18E2 / Tucson 14021-0261.01</strain>
    </source>
</reference>
<dbReference type="EMBL" id="CM000159">
    <property type="protein sequence ID" value="EDW93899.1"/>
    <property type="molecule type" value="Genomic_DNA"/>
</dbReference>
<feature type="signal peptide" evidence="1">
    <location>
        <begin position="1"/>
        <end position="24"/>
    </location>
</feature>
<sequence>MLITCTLKICALLGFLLLFKPIESWDFGCTVNGSLASCPSACPETCEYSGIGPCVDMCGGPCVCKPGYVINERIPACVLRSDCPKDVIRKEQMTEGLFNFKCFSRNLKCVGEFFKTRR</sequence>
<evidence type="ECO:0000259" key="2">
    <source>
        <dbReference type="Pfam" id="PF01826"/>
    </source>
</evidence>
<dbReference type="Pfam" id="PF01826">
    <property type="entry name" value="TIL"/>
    <property type="match status" value="1"/>
</dbReference>
<dbReference type="OrthoDB" id="6236007at2759"/>
<dbReference type="KEGG" id="dya:Dyak_GE20336"/>
<dbReference type="Gene3D" id="2.10.25.10">
    <property type="entry name" value="Laminin"/>
    <property type="match status" value="1"/>
</dbReference>
<evidence type="ECO:0000313" key="4">
    <source>
        <dbReference type="Proteomes" id="UP000002282"/>
    </source>
</evidence>
<dbReference type="InterPro" id="IPR036084">
    <property type="entry name" value="Ser_inhib-like_sf"/>
</dbReference>
<evidence type="ECO:0000256" key="1">
    <source>
        <dbReference type="SAM" id="SignalP"/>
    </source>
</evidence>
<dbReference type="OMA" id="RSDCPKD"/>
<dbReference type="GO" id="GO:0046692">
    <property type="term" value="P:sperm competition"/>
    <property type="evidence" value="ECO:0007669"/>
    <property type="project" value="EnsemblMetazoa"/>
</dbReference>
<proteinExistence type="predicted"/>
<feature type="domain" description="TIL" evidence="2">
    <location>
        <begin position="29"/>
        <end position="83"/>
    </location>
</feature>
<organism evidence="3 4">
    <name type="scientific">Drosophila yakuba</name>
    <name type="common">Fruit fly</name>
    <dbReference type="NCBI Taxonomy" id="7245"/>
    <lineage>
        <taxon>Eukaryota</taxon>
        <taxon>Metazoa</taxon>
        <taxon>Ecdysozoa</taxon>
        <taxon>Arthropoda</taxon>
        <taxon>Hexapoda</taxon>
        <taxon>Insecta</taxon>
        <taxon>Pterygota</taxon>
        <taxon>Neoptera</taxon>
        <taxon>Endopterygota</taxon>
        <taxon>Diptera</taxon>
        <taxon>Brachycera</taxon>
        <taxon>Muscomorpha</taxon>
        <taxon>Ephydroidea</taxon>
        <taxon>Drosophilidae</taxon>
        <taxon>Drosophila</taxon>
        <taxon>Sophophora</taxon>
    </lineage>
</organism>
<dbReference type="Proteomes" id="UP000002282">
    <property type="component" value="Chromosome 3L"/>
</dbReference>
<keyword evidence="1" id="KW-0732">Signal</keyword>
<dbReference type="CDD" id="cd19941">
    <property type="entry name" value="TIL"/>
    <property type="match status" value="1"/>
</dbReference>
<evidence type="ECO:0000313" key="3">
    <source>
        <dbReference type="EMBL" id="EDW93899.1"/>
    </source>
</evidence>
<name>B4PDB9_DROYA</name>
<reference evidence="3 4" key="2">
    <citation type="journal article" date="2007" name="PLoS Biol.">
        <title>Principles of genome evolution in the Drosophila melanogaster species group.</title>
        <authorList>
            <person name="Ranz J.M."/>
            <person name="Maurin D."/>
            <person name="Chan Y.S."/>
            <person name="von Grotthuss M."/>
            <person name="Hillier L.W."/>
            <person name="Roote J."/>
            <person name="Ashburner M."/>
            <person name="Bergman C.M."/>
        </authorList>
    </citation>
    <scope>NUCLEOTIDE SEQUENCE [LARGE SCALE GENOMIC DNA]</scope>
    <source>
        <strain evidence="4">Tai18E2 / Tucson 14021-0261.01</strain>
    </source>
</reference>
<dbReference type="PhylomeDB" id="B4PDB9"/>
<accession>B4PDB9</accession>
<dbReference type="GO" id="GO:0045861">
    <property type="term" value="P:negative regulation of proteolysis"/>
    <property type="evidence" value="ECO:0007669"/>
    <property type="project" value="EnsemblMetazoa"/>
</dbReference>
<dbReference type="GO" id="GO:0004867">
    <property type="term" value="F:serine-type endopeptidase inhibitor activity"/>
    <property type="evidence" value="ECO:0007669"/>
    <property type="project" value="EnsemblMetazoa"/>
</dbReference>
<dbReference type="SUPFAM" id="SSF57567">
    <property type="entry name" value="Serine protease inhibitors"/>
    <property type="match status" value="1"/>
</dbReference>